<dbReference type="Pfam" id="PF00400">
    <property type="entry name" value="WD40"/>
    <property type="match status" value="4"/>
</dbReference>
<dbReference type="Gene3D" id="2.130.10.10">
    <property type="entry name" value="YVTN repeat-like/Quinoprotein amine dehydrogenase"/>
    <property type="match status" value="2"/>
</dbReference>
<dbReference type="PROSITE" id="PS50082">
    <property type="entry name" value="WD_REPEATS_2"/>
    <property type="match status" value="1"/>
</dbReference>
<dbReference type="InterPro" id="IPR001680">
    <property type="entry name" value="WD40_rpt"/>
</dbReference>
<feature type="compositionally biased region" description="Acidic residues" evidence="4">
    <location>
        <begin position="911"/>
        <end position="920"/>
    </location>
</feature>
<feature type="region of interest" description="Disordered" evidence="4">
    <location>
        <begin position="1"/>
        <end position="53"/>
    </location>
</feature>
<feature type="compositionally biased region" description="Polar residues" evidence="4">
    <location>
        <begin position="546"/>
        <end position="557"/>
    </location>
</feature>
<dbReference type="InterPro" id="IPR006594">
    <property type="entry name" value="LisH"/>
</dbReference>
<evidence type="ECO:0000256" key="2">
    <source>
        <dbReference type="ARBA" id="ARBA00022737"/>
    </source>
</evidence>
<feature type="compositionally biased region" description="Acidic residues" evidence="4">
    <location>
        <begin position="577"/>
        <end position="586"/>
    </location>
</feature>
<dbReference type="PANTHER" id="PTHR22838:SF0">
    <property type="entry name" value="WD REPEAT-CONTAINING PROTEIN 26"/>
    <property type="match status" value="1"/>
</dbReference>
<dbReference type="RefSeq" id="XP_020045368.1">
    <property type="nucleotide sequence ID" value="XM_020192032.1"/>
</dbReference>
<feature type="compositionally biased region" description="Polar residues" evidence="4">
    <location>
        <begin position="823"/>
        <end position="835"/>
    </location>
</feature>
<dbReference type="InterPro" id="IPR051350">
    <property type="entry name" value="WD_repeat-ST_regulator"/>
</dbReference>
<dbReference type="SMART" id="SM00320">
    <property type="entry name" value="WD40"/>
    <property type="match status" value="7"/>
</dbReference>
<evidence type="ECO:0000313" key="6">
    <source>
        <dbReference type="Proteomes" id="UP000095038"/>
    </source>
</evidence>
<evidence type="ECO:0000256" key="3">
    <source>
        <dbReference type="PROSITE-ProRule" id="PRU00221"/>
    </source>
</evidence>
<evidence type="ECO:0000256" key="4">
    <source>
        <dbReference type="SAM" id="MobiDB-lite"/>
    </source>
</evidence>
<gene>
    <name evidence="5" type="ORF">ASCRUDRAFT_72136</name>
</gene>
<sequence length="920" mass="104133">MSNTFKRNNTINSILNHEDTQRSSSSKNPHSIDINATATSNVPTSTDKTEGALTDDNSLGVTSLLFNLKSTKSLFDIYSKSKVSKAELTNLLLQTLNDLGYKNTFDTLKNESKIALNPTDIDSNNTDPDNKISNFIKYIQIGDFDKAEDLIPFLSFKTNYFDTFNTDLIYPVSVAKSINNNIEDHEIKKTNAKKEQSSEEILRKLELDTINVLKTLTKSLIKRHKLLESLFLHNDVLKSTQILMNEINFINLKPVESFFSISNVYSVRDFINDQSLLLSLILNQKLILNYSPTYFNIKELISFLQDNGFFLNLDFNKSYNFEELSQTQLHSMLKISRSFLINKLSKFLNYHQLIPPHRLLSIINQARLYQESRNLITLGYIDDPNNSLSNYSVKNNNSLFEDFQFPLKKFPNKILQTLDFNSVSFKTPRIQSWFVKFSNNGKYLATTTTSGIIYIHQVSNFNYFEDVEDDQFYNSSSFKLVKRLVGHKKNVSYLSWSSNDEKLLSSDSCRVKVWNLISGKCESKIHIDVNPEKSKNKTTSSENSNAGNNSMGTNINVSGSGSGSGNNNNNNLHHNEEDEDEDGDESSNERKSTSKKSYPRISSCVWLPNSAGFVLGSPEKEIIYFDANTFKEKFRISTHRINDLCISKDSNYLIGITSDQCIGVWSLKTHQLIKMISVGKKLTSLTVSRLHPSHVLINVLPDSIQLWDWAKGILLKKFVGQQQENHIIRSCFGGINESLVLSGSEDGRIYIWNKKYSALILALKGHNEVVNCVDFNPKVPWMFASASDDFTVKIWGSEDALAEKKRYLNVLEGSKEPKRENLNENNSDGNSSKNPNTLDVGNTVNVNDTSSSSTSNINRWKNVIVDELDDGKITEIFSKDDDDSDEDSDADDNEIESDDAANESERGNDNVDSDGDEIIN</sequence>
<dbReference type="InterPro" id="IPR015943">
    <property type="entry name" value="WD40/YVTN_repeat-like_dom_sf"/>
</dbReference>
<dbReference type="PANTHER" id="PTHR22838">
    <property type="entry name" value="WD REPEAT PROTEIN 26-RELATED"/>
    <property type="match status" value="1"/>
</dbReference>
<feature type="region of interest" description="Disordered" evidence="4">
    <location>
        <begin position="815"/>
        <end position="855"/>
    </location>
</feature>
<dbReference type="SUPFAM" id="SSF50978">
    <property type="entry name" value="WD40 repeat-like"/>
    <property type="match status" value="1"/>
</dbReference>
<feature type="compositionally biased region" description="Polar residues" evidence="4">
    <location>
        <begin position="1"/>
        <end position="15"/>
    </location>
</feature>
<proteinExistence type="predicted"/>
<dbReference type="EMBL" id="KV454488">
    <property type="protein sequence ID" value="ODV59061.1"/>
    <property type="molecule type" value="Genomic_DNA"/>
</dbReference>
<dbReference type="GO" id="GO:0034657">
    <property type="term" value="C:GID complex"/>
    <property type="evidence" value="ECO:0007669"/>
    <property type="project" value="TreeGrafter"/>
</dbReference>
<name>A0A1D2VBS4_9ASCO</name>
<evidence type="ECO:0000256" key="1">
    <source>
        <dbReference type="ARBA" id="ARBA00022574"/>
    </source>
</evidence>
<feature type="compositionally biased region" description="Polar residues" evidence="4">
    <location>
        <begin position="22"/>
        <end position="46"/>
    </location>
</feature>
<keyword evidence="1 3" id="KW-0853">WD repeat</keyword>
<dbReference type="OrthoDB" id="972532at2759"/>
<dbReference type="InterPro" id="IPR036322">
    <property type="entry name" value="WD40_repeat_dom_sf"/>
</dbReference>
<dbReference type="PROSITE" id="PS50294">
    <property type="entry name" value="WD_REPEATS_REGION"/>
    <property type="match status" value="1"/>
</dbReference>
<dbReference type="InParanoid" id="A0A1D2VBS4"/>
<keyword evidence="2" id="KW-0677">Repeat</keyword>
<protein>
    <submittedName>
        <fullName evidence="5">WD40 repeat-like protein</fullName>
    </submittedName>
</protein>
<dbReference type="Proteomes" id="UP000095038">
    <property type="component" value="Unassembled WGS sequence"/>
</dbReference>
<dbReference type="GeneID" id="30965668"/>
<dbReference type="FunCoup" id="A0A1D2VBS4">
    <property type="interactions" value="458"/>
</dbReference>
<feature type="region of interest" description="Disordered" evidence="4">
    <location>
        <begin position="875"/>
        <end position="920"/>
    </location>
</feature>
<feature type="compositionally biased region" description="Acidic residues" evidence="4">
    <location>
        <begin position="880"/>
        <end position="902"/>
    </location>
</feature>
<dbReference type="Pfam" id="PF23627">
    <property type="entry name" value="LisH_WDR26"/>
    <property type="match status" value="1"/>
</dbReference>
<keyword evidence="6" id="KW-1185">Reference proteome</keyword>
<reference evidence="6" key="1">
    <citation type="submission" date="2016-05" db="EMBL/GenBank/DDBJ databases">
        <title>Comparative genomics of biotechnologically important yeasts.</title>
        <authorList>
            <consortium name="DOE Joint Genome Institute"/>
            <person name="Riley R."/>
            <person name="Haridas S."/>
            <person name="Wolfe K.H."/>
            <person name="Lopes M.R."/>
            <person name="Hittinger C.T."/>
            <person name="Goker M."/>
            <person name="Salamov A."/>
            <person name="Wisecaver J."/>
            <person name="Long T.M."/>
            <person name="Aerts A.L."/>
            <person name="Barry K."/>
            <person name="Choi C."/>
            <person name="Clum A."/>
            <person name="Coughlan A.Y."/>
            <person name="Deshpande S."/>
            <person name="Douglass A.P."/>
            <person name="Hanson S.J."/>
            <person name="Klenk H.-P."/>
            <person name="Labutti K."/>
            <person name="Lapidus A."/>
            <person name="Lindquist E."/>
            <person name="Lipzen A."/>
            <person name="Meier-Kolthoff J.P."/>
            <person name="Ohm R.A."/>
            <person name="Otillar R.P."/>
            <person name="Pangilinan J."/>
            <person name="Peng Y."/>
            <person name="Rokas A."/>
            <person name="Rosa C.A."/>
            <person name="Scheuner C."/>
            <person name="Sibirny A.A."/>
            <person name="Slot J.C."/>
            <person name="Stielow J.B."/>
            <person name="Sun H."/>
            <person name="Kurtzman C.P."/>
            <person name="Blackwell M."/>
            <person name="Grigoriev I.V."/>
            <person name="Jeffries T.W."/>
        </authorList>
    </citation>
    <scope>NUCLEOTIDE SEQUENCE [LARGE SCALE GENOMIC DNA]</scope>
    <source>
        <strain evidence="6">DSM 1968</strain>
    </source>
</reference>
<feature type="repeat" description="WD" evidence="3">
    <location>
        <begin position="763"/>
        <end position="795"/>
    </location>
</feature>
<feature type="region of interest" description="Disordered" evidence="4">
    <location>
        <begin position="532"/>
        <end position="595"/>
    </location>
</feature>
<evidence type="ECO:0000313" key="5">
    <source>
        <dbReference type="EMBL" id="ODV59061.1"/>
    </source>
</evidence>
<feature type="compositionally biased region" description="Low complexity" evidence="4">
    <location>
        <begin position="836"/>
        <end position="855"/>
    </location>
</feature>
<accession>A0A1D2VBS4</accession>
<dbReference type="GO" id="GO:0043161">
    <property type="term" value="P:proteasome-mediated ubiquitin-dependent protein catabolic process"/>
    <property type="evidence" value="ECO:0007669"/>
    <property type="project" value="TreeGrafter"/>
</dbReference>
<dbReference type="PROSITE" id="PS50896">
    <property type="entry name" value="LISH"/>
    <property type="match status" value="1"/>
</dbReference>
<dbReference type="STRING" id="1344418.A0A1D2VBS4"/>
<organism evidence="5 6">
    <name type="scientific">Ascoidea rubescens DSM 1968</name>
    <dbReference type="NCBI Taxonomy" id="1344418"/>
    <lineage>
        <taxon>Eukaryota</taxon>
        <taxon>Fungi</taxon>
        <taxon>Dikarya</taxon>
        <taxon>Ascomycota</taxon>
        <taxon>Saccharomycotina</taxon>
        <taxon>Saccharomycetes</taxon>
        <taxon>Ascoideaceae</taxon>
        <taxon>Ascoidea</taxon>
    </lineage>
</organism>
<dbReference type="AlphaFoldDB" id="A0A1D2VBS4"/>